<name>A0A9Q1D2F0_CONCO</name>
<gene>
    <name evidence="4" type="ORF">COCON_G00187330</name>
</gene>
<dbReference type="InterPro" id="IPR018188">
    <property type="entry name" value="RNase_T2_His_AS_1"/>
</dbReference>
<dbReference type="InterPro" id="IPR033130">
    <property type="entry name" value="RNase_T2_His_AS_2"/>
</dbReference>
<dbReference type="GO" id="GO:0005576">
    <property type="term" value="C:extracellular region"/>
    <property type="evidence" value="ECO:0007669"/>
    <property type="project" value="TreeGrafter"/>
</dbReference>
<comment type="caution">
    <text evidence="4">The sequence shown here is derived from an EMBL/GenBank/DDBJ whole genome shotgun (WGS) entry which is preliminary data.</text>
</comment>
<dbReference type="GO" id="GO:0003723">
    <property type="term" value="F:RNA binding"/>
    <property type="evidence" value="ECO:0007669"/>
    <property type="project" value="InterPro"/>
</dbReference>
<reference evidence="4" key="1">
    <citation type="journal article" date="2023" name="Science">
        <title>Genome structures resolve the early diversification of teleost fishes.</title>
        <authorList>
            <person name="Parey E."/>
            <person name="Louis A."/>
            <person name="Montfort J."/>
            <person name="Bouchez O."/>
            <person name="Roques C."/>
            <person name="Iampietro C."/>
            <person name="Lluch J."/>
            <person name="Castinel A."/>
            <person name="Donnadieu C."/>
            <person name="Desvignes T."/>
            <person name="Floi Bucao C."/>
            <person name="Jouanno E."/>
            <person name="Wen M."/>
            <person name="Mejri S."/>
            <person name="Dirks R."/>
            <person name="Jansen H."/>
            <person name="Henkel C."/>
            <person name="Chen W.J."/>
            <person name="Zahm M."/>
            <person name="Cabau C."/>
            <person name="Klopp C."/>
            <person name="Thompson A.W."/>
            <person name="Robinson-Rechavi M."/>
            <person name="Braasch I."/>
            <person name="Lecointre G."/>
            <person name="Bobe J."/>
            <person name="Postlethwait J.H."/>
            <person name="Berthelot C."/>
            <person name="Roest Crollius H."/>
            <person name="Guiguen Y."/>
        </authorList>
    </citation>
    <scope>NUCLEOTIDE SEQUENCE</scope>
    <source>
        <strain evidence="4">Concon-B</strain>
    </source>
</reference>
<evidence type="ECO:0000313" key="4">
    <source>
        <dbReference type="EMBL" id="KAJ8256581.1"/>
    </source>
</evidence>
<proteinExistence type="inferred from homology"/>
<dbReference type="Pfam" id="PF00445">
    <property type="entry name" value="Ribonuclease_T2"/>
    <property type="match status" value="1"/>
</dbReference>
<protein>
    <submittedName>
        <fullName evidence="4">Uncharacterized protein</fullName>
    </submittedName>
</protein>
<keyword evidence="5" id="KW-1185">Reference proteome</keyword>
<dbReference type="GO" id="GO:0006401">
    <property type="term" value="P:RNA catabolic process"/>
    <property type="evidence" value="ECO:0007669"/>
    <property type="project" value="TreeGrafter"/>
</dbReference>
<evidence type="ECO:0000256" key="3">
    <source>
        <dbReference type="RuleBase" id="RU004328"/>
    </source>
</evidence>
<organism evidence="4 5">
    <name type="scientific">Conger conger</name>
    <name type="common">Conger eel</name>
    <name type="synonym">Muraena conger</name>
    <dbReference type="NCBI Taxonomy" id="82655"/>
    <lineage>
        <taxon>Eukaryota</taxon>
        <taxon>Metazoa</taxon>
        <taxon>Chordata</taxon>
        <taxon>Craniata</taxon>
        <taxon>Vertebrata</taxon>
        <taxon>Euteleostomi</taxon>
        <taxon>Actinopterygii</taxon>
        <taxon>Neopterygii</taxon>
        <taxon>Teleostei</taxon>
        <taxon>Anguilliformes</taxon>
        <taxon>Congridae</taxon>
        <taxon>Conger</taxon>
    </lineage>
</organism>
<evidence type="ECO:0000256" key="2">
    <source>
        <dbReference type="ARBA" id="ARBA00007469"/>
    </source>
</evidence>
<evidence type="ECO:0000256" key="1">
    <source>
        <dbReference type="ARBA" id="ARBA00004227"/>
    </source>
</evidence>
<dbReference type="PANTHER" id="PTHR11240">
    <property type="entry name" value="RIBONUCLEASE T2"/>
    <property type="match status" value="1"/>
</dbReference>
<dbReference type="EMBL" id="JAFJMO010000014">
    <property type="protein sequence ID" value="KAJ8256581.1"/>
    <property type="molecule type" value="Genomic_DNA"/>
</dbReference>
<dbReference type="OrthoDB" id="435754at2759"/>
<comment type="subcellular location">
    <subcellularLocation>
        <location evidence="1">Lysosome lumen</location>
    </subcellularLocation>
</comment>
<dbReference type="Gene3D" id="3.90.730.10">
    <property type="entry name" value="Ribonuclease T2-like"/>
    <property type="match status" value="1"/>
</dbReference>
<dbReference type="GO" id="GO:0043202">
    <property type="term" value="C:lysosomal lumen"/>
    <property type="evidence" value="ECO:0007669"/>
    <property type="project" value="UniProtKB-SubCell"/>
</dbReference>
<sequence length="281" mass="31522">MDSGHFSLGRQDSLSSGLLRWVDMGAPLLLVAILLCGHALTCQCTNDVFQMEKSSCTWKCMTFALVWPGAFCAGLKKPLECIIPDAIQSWTIHGLWPMHETGCCGCWPIFRSDLEGLEPQLSRLWPTLVKSRSNMTFWKDEWNKHGTCAACVEGLNSPTQYFQATLKLRGHFDVDRAFMDASIKPTCNQTYKVADLHAALAPIAGDRFEIQCQKDKNGRELLVQLKITMYKNYTLGCDHKQPGPPAHVQTSWKDSPGHPCPQNSPVYYLPISHEHPQNPCD</sequence>
<dbReference type="PROSITE" id="PS00530">
    <property type="entry name" value="RNASE_T2_1"/>
    <property type="match status" value="1"/>
</dbReference>
<dbReference type="GO" id="GO:0033897">
    <property type="term" value="F:ribonuclease T2 activity"/>
    <property type="evidence" value="ECO:0007669"/>
    <property type="project" value="InterPro"/>
</dbReference>
<evidence type="ECO:0000313" key="5">
    <source>
        <dbReference type="Proteomes" id="UP001152803"/>
    </source>
</evidence>
<dbReference type="InterPro" id="IPR001568">
    <property type="entry name" value="RNase_T2-like"/>
</dbReference>
<dbReference type="InterPro" id="IPR036430">
    <property type="entry name" value="RNase_T2-like_sf"/>
</dbReference>
<comment type="similarity">
    <text evidence="2 3">Belongs to the RNase T2 family.</text>
</comment>
<dbReference type="Proteomes" id="UP001152803">
    <property type="component" value="Unassembled WGS sequence"/>
</dbReference>
<dbReference type="AlphaFoldDB" id="A0A9Q1D2F0"/>
<dbReference type="SUPFAM" id="SSF55895">
    <property type="entry name" value="Ribonuclease Rh-like"/>
    <property type="match status" value="1"/>
</dbReference>
<dbReference type="PANTHER" id="PTHR11240:SF85">
    <property type="entry name" value="RIBONUCLEASE T2"/>
    <property type="match status" value="1"/>
</dbReference>
<dbReference type="PROSITE" id="PS00531">
    <property type="entry name" value="RNASE_T2_2"/>
    <property type="match status" value="1"/>
</dbReference>
<accession>A0A9Q1D2F0</accession>